<keyword evidence="3" id="KW-0967">Endosome</keyword>
<dbReference type="InterPro" id="IPR017916">
    <property type="entry name" value="SB_dom"/>
</dbReference>
<dbReference type="GO" id="GO:0043130">
    <property type="term" value="F:ubiquitin binding"/>
    <property type="evidence" value="ECO:0007669"/>
    <property type="project" value="TreeGrafter"/>
</dbReference>
<keyword evidence="2 5" id="KW-0813">Transport</keyword>
<keyword evidence="4 5" id="KW-0653">Protein transport</keyword>
<dbReference type="InterPro" id="IPR037202">
    <property type="entry name" value="ESCRT_assembly_dom"/>
</dbReference>
<keyword evidence="9" id="KW-1185">Reference proteome</keyword>
<comment type="caution">
    <text evidence="8">The sequence shown here is derived from an EMBL/GenBank/DDBJ whole genome shotgun (WGS) entry which is preliminary data.</text>
</comment>
<reference evidence="8" key="1">
    <citation type="submission" date="2021-08" db="EMBL/GenBank/DDBJ databases">
        <title>WGS assembly of Ceratopteris richardii.</title>
        <authorList>
            <person name="Marchant D.B."/>
            <person name="Chen G."/>
            <person name="Jenkins J."/>
            <person name="Shu S."/>
            <person name="Leebens-Mack J."/>
            <person name="Grimwood J."/>
            <person name="Schmutz J."/>
            <person name="Soltis P."/>
            <person name="Soltis D."/>
            <person name="Chen Z.-H."/>
        </authorList>
    </citation>
    <scope>NUCLEOTIDE SEQUENCE</scope>
    <source>
        <strain evidence="8">Whitten #5841</strain>
        <tissue evidence="8">Leaf</tissue>
    </source>
</reference>
<dbReference type="EMBL" id="CM035424">
    <property type="protein sequence ID" value="KAH7352005.1"/>
    <property type="molecule type" value="Genomic_DNA"/>
</dbReference>
<evidence type="ECO:0000256" key="3">
    <source>
        <dbReference type="ARBA" id="ARBA00022753"/>
    </source>
</evidence>
<gene>
    <name evidence="8" type="ORF">KP509_19G024800</name>
</gene>
<sequence>MTALIERLHYDTKEIRISREKDMLKLMSTEAQLRQRQMLCRKMVEELQQQKENLELQLQNVLINTDFLETWLTANDKKNVDINVDDAFEPCDALSHQLLQCTAKDLAIEDAFYCLDRAAQEASLPVETYLRLVRTLSREQFFHRAVGIKIQATQAQICI</sequence>
<dbReference type="AlphaFoldDB" id="A0A8T2SLV1"/>
<dbReference type="Gene3D" id="6.10.140.820">
    <property type="match status" value="1"/>
</dbReference>
<dbReference type="OrthoDB" id="306304at2759"/>
<dbReference type="OMA" id="KKMVSKX"/>
<feature type="domain" description="SB" evidence="7">
    <location>
        <begin position="92"/>
        <end position="159"/>
    </location>
</feature>
<proteinExistence type="predicted"/>
<evidence type="ECO:0000256" key="2">
    <source>
        <dbReference type="ARBA" id="ARBA00022448"/>
    </source>
</evidence>
<evidence type="ECO:0000256" key="6">
    <source>
        <dbReference type="SAM" id="Coils"/>
    </source>
</evidence>
<dbReference type="GO" id="GO:0008333">
    <property type="term" value="P:endosome to lysosome transport"/>
    <property type="evidence" value="ECO:0007669"/>
    <property type="project" value="TreeGrafter"/>
</dbReference>
<dbReference type="Proteomes" id="UP000825935">
    <property type="component" value="Chromosome 19"/>
</dbReference>
<dbReference type="Pfam" id="PF09454">
    <property type="entry name" value="Vps23_core"/>
    <property type="match status" value="1"/>
</dbReference>
<evidence type="ECO:0000256" key="4">
    <source>
        <dbReference type="ARBA" id="ARBA00022927"/>
    </source>
</evidence>
<dbReference type="SUPFAM" id="SSF140111">
    <property type="entry name" value="Endosomal sorting complex assembly domain"/>
    <property type="match status" value="1"/>
</dbReference>
<dbReference type="PROSITE" id="PS51312">
    <property type="entry name" value="SB"/>
    <property type="match status" value="1"/>
</dbReference>
<dbReference type="GO" id="GO:0015031">
    <property type="term" value="P:protein transport"/>
    <property type="evidence" value="ECO:0007669"/>
    <property type="project" value="UniProtKB-UniRule"/>
</dbReference>
<dbReference type="GO" id="GO:0000813">
    <property type="term" value="C:ESCRT I complex"/>
    <property type="evidence" value="ECO:0007669"/>
    <property type="project" value="TreeGrafter"/>
</dbReference>
<name>A0A8T2SLV1_CERRI</name>
<evidence type="ECO:0000256" key="5">
    <source>
        <dbReference type="PROSITE-ProRule" id="PRU00644"/>
    </source>
</evidence>
<dbReference type="PANTHER" id="PTHR23306">
    <property type="entry name" value="TUMOR SUSCEPTIBILITY GENE 101 PROTEIN-RELATED"/>
    <property type="match status" value="1"/>
</dbReference>
<evidence type="ECO:0000259" key="7">
    <source>
        <dbReference type="PROSITE" id="PS51312"/>
    </source>
</evidence>
<accession>A0A8T2SLV1</accession>
<dbReference type="PANTHER" id="PTHR23306:SF3">
    <property type="entry name" value="TUMOR SUPPRESSOR PROTEIN 101"/>
    <property type="match status" value="1"/>
</dbReference>
<comment type="subcellular location">
    <subcellularLocation>
        <location evidence="1">Endosome</location>
    </subcellularLocation>
</comment>
<feature type="coiled-coil region" evidence="6">
    <location>
        <begin position="37"/>
        <end position="64"/>
    </location>
</feature>
<evidence type="ECO:0000256" key="1">
    <source>
        <dbReference type="ARBA" id="ARBA00004177"/>
    </source>
</evidence>
<organism evidence="8 9">
    <name type="scientific">Ceratopteris richardii</name>
    <name type="common">Triangle waterfern</name>
    <dbReference type="NCBI Taxonomy" id="49495"/>
    <lineage>
        <taxon>Eukaryota</taxon>
        <taxon>Viridiplantae</taxon>
        <taxon>Streptophyta</taxon>
        <taxon>Embryophyta</taxon>
        <taxon>Tracheophyta</taxon>
        <taxon>Polypodiopsida</taxon>
        <taxon>Polypodiidae</taxon>
        <taxon>Polypodiales</taxon>
        <taxon>Pteridineae</taxon>
        <taxon>Pteridaceae</taxon>
        <taxon>Parkerioideae</taxon>
        <taxon>Ceratopteris</taxon>
    </lineage>
</organism>
<keyword evidence="6" id="KW-0175">Coiled coil</keyword>
<evidence type="ECO:0000313" key="8">
    <source>
        <dbReference type="EMBL" id="KAH7352005.1"/>
    </source>
</evidence>
<evidence type="ECO:0000313" key="9">
    <source>
        <dbReference type="Proteomes" id="UP000825935"/>
    </source>
</evidence>
<dbReference type="InterPro" id="IPR052070">
    <property type="entry name" value="ESCRT-I_UEV_domain"/>
</dbReference>
<protein>
    <recommendedName>
        <fullName evidence="7">SB domain-containing protein</fullName>
    </recommendedName>
</protein>